<dbReference type="InterPro" id="IPR000873">
    <property type="entry name" value="AMP-dep_synth/lig_dom"/>
</dbReference>
<dbReference type="Gene3D" id="3.30.300.30">
    <property type="match status" value="1"/>
</dbReference>
<evidence type="ECO:0000259" key="2">
    <source>
        <dbReference type="Pfam" id="PF13193"/>
    </source>
</evidence>
<proteinExistence type="predicted"/>
<dbReference type="NCBIfam" id="TIGR01733">
    <property type="entry name" value="AA-adenyl-dom"/>
    <property type="match status" value="1"/>
</dbReference>
<dbReference type="eggNOG" id="COG1020">
    <property type="taxonomic scope" value="Bacteria"/>
</dbReference>
<dbReference type="Pfam" id="PF13193">
    <property type="entry name" value="AMP-binding_C"/>
    <property type="match status" value="1"/>
</dbReference>
<dbReference type="PROSITE" id="PS00455">
    <property type="entry name" value="AMP_BINDING"/>
    <property type="match status" value="1"/>
</dbReference>
<dbReference type="AlphaFoldDB" id="E8R682"/>
<dbReference type="InterPro" id="IPR020845">
    <property type="entry name" value="AMP-binding_CS"/>
</dbReference>
<dbReference type="KEGG" id="ipa:Isop_0180"/>
<dbReference type="Proteomes" id="UP000008631">
    <property type="component" value="Chromosome"/>
</dbReference>
<evidence type="ECO:0000259" key="1">
    <source>
        <dbReference type="Pfam" id="PF00501"/>
    </source>
</evidence>
<accession>E8R682</accession>
<dbReference type="GO" id="GO:0043041">
    <property type="term" value="P:amino acid activation for nonribosomal peptide biosynthetic process"/>
    <property type="evidence" value="ECO:0007669"/>
    <property type="project" value="TreeGrafter"/>
</dbReference>
<keyword evidence="4" id="KW-1185">Reference proteome</keyword>
<dbReference type="GO" id="GO:0031177">
    <property type="term" value="F:phosphopantetheine binding"/>
    <property type="evidence" value="ECO:0007669"/>
    <property type="project" value="TreeGrafter"/>
</dbReference>
<dbReference type="InterPro" id="IPR025110">
    <property type="entry name" value="AMP-bd_C"/>
</dbReference>
<dbReference type="InterPro" id="IPR010071">
    <property type="entry name" value="AA_adenyl_dom"/>
</dbReference>
<dbReference type="GO" id="GO:0044550">
    <property type="term" value="P:secondary metabolite biosynthetic process"/>
    <property type="evidence" value="ECO:0007669"/>
    <property type="project" value="TreeGrafter"/>
</dbReference>
<name>E8R682_ISOPI</name>
<dbReference type="EMBL" id="CP002353">
    <property type="protein sequence ID" value="ADV60777.1"/>
    <property type="molecule type" value="Genomic_DNA"/>
</dbReference>
<dbReference type="InParanoid" id="E8R682"/>
<dbReference type="Gene3D" id="3.40.50.12780">
    <property type="entry name" value="N-terminal domain of ligase-like"/>
    <property type="match status" value="1"/>
</dbReference>
<dbReference type="Pfam" id="PF00501">
    <property type="entry name" value="AMP-binding"/>
    <property type="match status" value="1"/>
</dbReference>
<reference evidence="3 4" key="2">
    <citation type="journal article" date="2011" name="Stand. Genomic Sci.">
        <title>Complete genome sequence of Isosphaera pallida type strain (IS1B).</title>
        <authorList>
            <consortium name="US DOE Joint Genome Institute (JGI-PGF)"/>
            <person name="Goker M."/>
            <person name="Cleland D."/>
            <person name="Saunders E."/>
            <person name="Lapidus A."/>
            <person name="Nolan M."/>
            <person name="Lucas S."/>
            <person name="Hammon N."/>
            <person name="Deshpande S."/>
            <person name="Cheng J.F."/>
            <person name="Tapia R."/>
            <person name="Han C."/>
            <person name="Goodwin L."/>
            <person name="Pitluck S."/>
            <person name="Liolios K."/>
            <person name="Pagani I."/>
            <person name="Ivanova N."/>
            <person name="Mavromatis K."/>
            <person name="Pati A."/>
            <person name="Chen A."/>
            <person name="Palaniappan K."/>
            <person name="Land M."/>
            <person name="Hauser L."/>
            <person name="Chang Y.J."/>
            <person name="Jeffries C.D."/>
            <person name="Detter J.C."/>
            <person name="Beck B."/>
            <person name="Woyke T."/>
            <person name="Bristow J."/>
            <person name="Eisen J.A."/>
            <person name="Markowitz V."/>
            <person name="Hugenholtz P."/>
            <person name="Kyrpides N.C."/>
            <person name="Klenk H.P."/>
        </authorList>
    </citation>
    <scope>NUCLEOTIDE SEQUENCE [LARGE SCALE GENOMIC DNA]</scope>
    <source>
        <strain evidence="4">ATCC 43644 / DSM 9630 / IS1B</strain>
    </source>
</reference>
<evidence type="ECO:0000313" key="4">
    <source>
        <dbReference type="Proteomes" id="UP000008631"/>
    </source>
</evidence>
<sequence>MMSLPPPPFPLVPSPVFVSSSCREDRKPGFRSRFTHLAELLEFVARVYPERPAIETEEGRIWSYAQLNETVERLAATLEEWGVGRGDRVGVAIPKSPEAVAAIHAVLRVGAAYVPVDPTSPAVRGATILRDAEVAAWLAAPEQAAGLLKEWPKAPRLIHLDAAPGGSALADGSHTSFRPGDRAWNEVMESFHRQLTPPRDRDRHPDDDAYLLYTSGSTGTPKGVRLTHRNAFCFLDWCFSTLNLPPGGRFSSHAPFHFDLSVFDLYASCASVGTLVIVGEALGKDPQRLGAFLKARPVDVWYSAPSILNLLARFGGAVEPGFPAPGLVLFAGEVFPIEPLKTLRLAWSDSEMWNLYGPTETNVCTAYRVPDRLDPTRRDPLPIGPVCPPLRARIIDEAGRDVAVGQLGELVIAGPGVMRGYWNRPDLDATVFLQDAEGTRWYRTGDLAIDPGDGVFVFKGRRDRMVKRRGFRIELGEIEAAIHRHEDVEQAAAIARDDPDTQGVAIEAFVALKPERRRSIIAMKRHLVGQLPHYMIPDTIRFLDRLPQTSTAKVDYAKLKWLAESGESSGSTVSAGCDAVR</sequence>
<feature type="domain" description="AMP-dependent synthetase/ligase" evidence="1">
    <location>
        <begin position="44"/>
        <end position="422"/>
    </location>
</feature>
<dbReference type="InterPro" id="IPR042099">
    <property type="entry name" value="ANL_N_sf"/>
</dbReference>
<dbReference type="SUPFAM" id="SSF56801">
    <property type="entry name" value="Acetyl-CoA synthetase-like"/>
    <property type="match status" value="1"/>
</dbReference>
<dbReference type="STRING" id="575540.Isop_0180"/>
<dbReference type="CDD" id="cd05930">
    <property type="entry name" value="A_NRPS"/>
    <property type="match status" value="1"/>
</dbReference>
<organism evidence="3 4">
    <name type="scientific">Isosphaera pallida (strain ATCC 43644 / DSM 9630 / IS1B)</name>
    <dbReference type="NCBI Taxonomy" id="575540"/>
    <lineage>
        <taxon>Bacteria</taxon>
        <taxon>Pseudomonadati</taxon>
        <taxon>Planctomycetota</taxon>
        <taxon>Planctomycetia</taxon>
        <taxon>Isosphaerales</taxon>
        <taxon>Isosphaeraceae</taxon>
        <taxon>Isosphaera</taxon>
    </lineage>
</organism>
<dbReference type="GO" id="GO:0005737">
    <property type="term" value="C:cytoplasm"/>
    <property type="evidence" value="ECO:0007669"/>
    <property type="project" value="TreeGrafter"/>
</dbReference>
<dbReference type="PANTHER" id="PTHR45527:SF1">
    <property type="entry name" value="FATTY ACID SYNTHASE"/>
    <property type="match status" value="1"/>
</dbReference>
<dbReference type="PANTHER" id="PTHR45527">
    <property type="entry name" value="NONRIBOSOMAL PEPTIDE SYNTHETASE"/>
    <property type="match status" value="1"/>
</dbReference>
<reference key="1">
    <citation type="submission" date="2010-11" db="EMBL/GenBank/DDBJ databases">
        <title>The complete sequence of chromosome of Isophaera pallida ATCC 43644.</title>
        <authorList>
            <consortium name="US DOE Joint Genome Institute (JGI-PGF)"/>
            <person name="Lucas S."/>
            <person name="Copeland A."/>
            <person name="Lapidus A."/>
            <person name="Bruce D."/>
            <person name="Goodwin L."/>
            <person name="Pitluck S."/>
            <person name="Kyrpides N."/>
            <person name="Mavromatis K."/>
            <person name="Pagani I."/>
            <person name="Ivanova N."/>
            <person name="Saunders E."/>
            <person name="Brettin T."/>
            <person name="Detter J.C."/>
            <person name="Han C."/>
            <person name="Tapia R."/>
            <person name="Land M."/>
            <person name="Hauser L."/>
            <person name="Markowitz V."/>
            <person name="Cheng J.-F."/>
            <person name="Hugenholtz P."/>
            <person name="Woyke T."/>
            <person name="Wu D."/>
            <person name="Eisen J.A."/>
        </authorList>
    </citation>
    <scope>NUCLEOTIDE SEQUENCE</scope>
    <source>
        <strain>ATCC 43644</strain>
    </source>
</reference>
<dbReference type="HOGENOM" id="CLU_000022_2_12_0"/>
<evidence type="ECO:0000313" key="3">
    <source>
        <dbReference type="EMBL" id="ADV60777.1"/>
    </source>
</evidence>
<protein>
    <submittedName>
        <fullName evidence="3">Amino acid adenylation domain protein</fullName>
    </submittedName>
</protein>
<gene>
    <name evidence="3" type="ordered locus">Isop_0180</name>
</gene>
<feature type="domain" description="AMP-binding enzyme C-terminal" evidence="2">
    <location>
        <begin position="477"/>
        <end position="553"/>
    </location>
</feature>
<dbReference type="InterPro" id="IPR045851">
    <property type="entry name" value="AMP-bd_C_sf"/>
</dbReference>